<feature type="region of interest" description="Disordered" evidence="1">
    <location>
        <begin position="1"/>
        <end position="25"/>
    </location>
</feature>
<dbReference type="EnsemblPlants" id="OB01G41990.1">
    <property type="protein sequence ID" value="OB01G41990.1"/>
    <property type="gene ID" value="OB01G41990"/>
</dbReference>
<evidence type="ECO:0000256" key="1">
    <source>
        <dbReference type="SAM" id="MobiDB-lite"/>
    </source>
</evidence>
<dbReference type="AlphaFoldDB" id="J3L4P3"/>
<evidence type="ECO:0000313" key="2">
    <source>
        <dbReference type="EnsemblPlants" id="OB01G41990.1"/>
    </source>
</evidence>
<organism evidence="2">
    <name type="scientific">Oryza brachyantha</name>
    <name type="common">malo sina</name>
    <dbReference type="NCBI Taxonomy" id="4533"/>
    <lineage>
        <taxon>Eukaryota</taxon>
        <taxon>Viridiplantae</taxon>
        <taxon>Streptophyta</taxon>
        <taxon>Embryophyta</taxon>
        <taxon>Tracheophyta</taxon>
        <taxon>Spermatophyta</taxon>
        <taxon>Magnoliopsida</taxon>
        <taxon>Liliopsida</taxon>
        <taxon>Poales</taxon>
        <taxon>Poaceae</taxon>
        <taxon>BOP clade</taxon>
        <taxon>Oryzoideae</taxon>
        <taxon>Oryzeae</taxon>
        <taxon>Oryzinae</taxon>
        <taxon>Oryza</taxon>
    </lineage>
</organism>
<proteinExistence type="predicted"/>
<evidence type="ECO:0000313" key="3">
    <source>
        <dbReference type="Proteomes" id="UP000006038"/>
    </source>
</evidence>
<dbReference type="HOGENOM" id="CLU_2609839_0_0_1"/>
<protein>
    <submittedName>
        <fullName evidence="2">Uncharacterized protein</fullName>
    </submittedName>
</protein>
<accession>J3L4P3</accession>
<keyword evidence="3" id="KW-1185">Reference proteome</keyword>
<dbReference type="Proteomes" id="UP000006038">
    <property type="component" value="Chromosome 1"/>
</dbReference>
<reference evidence="2" key="1">
    <citation type="journal article" date="2013" name="Nat. Commun.">
        <title>Whole-genome sequencing of Oryza brachyantha reveals mechanisms underlying Oryza genome evolution.</title>
        <authorList>
            <person name="Chen J."/>
            <person name="Huang Q."/>
            <person name="Gao D."/>
            <person name="Wang J."/>
            <person name="Lang Y."/>
            <person name="Liu T."/>
            <person name="Li B."/>
            <person name="Bai Z."/>
            <person name="Luis Goicoechea J."/>
            <person name="Liang C."/>
            <person name="Chen C."/>
            <person name="Zhang W."/>
            <person name="Sun S."/>
            <person name="Liao Y."/>
            <person name="Zhang X."/>
            <person name="Yang L."/>
            <person name="Song C."/>
            <person name="Wang M."/>
            <person name="Shi J."/>
            <person name="Liu G."/>
            <person name="Liu J."/>
            <person name="Zhou H."/>
            <person name="Zhou W."/>
            <person name="Yu Q."/>
            <person name="An N."/>
            <person name="Chen Y."/>
            <person name="Cai Q."/>
            <person name="Wang B."/>
            <person name="Liu B."/>
            <person name="Min J."/>
            <person name="Huang Y."/>
            <person name="Wu H."/>
            <person name="Li Z."/>
            <person name="Zhang Y."/>
            <person name="Yin Y."/>
            <person name="Song W."/>
            <person name="Jiang J."/>
            <person name="Jackson S.A."/>
            <person name="Wing R.A."/>
            <person name="Wang J."/>
            <person name="Chen M."/>
        </authorList>
    </citation>
    <scope>NUCLEOTIDE SEQUENCE [LARGE SCALE GENOMIC DNA]</scope>
    <source>
        <strain evidence="2">cv. IRGC 101232</strain>
    </source>
</reference>
<dbReference type="Gramene" id="OB01G41990.1">
    <property type="protein sequence ID" value="OB01G41990.1"/>
    <property type="gene ID" value="OB01G41990"/>
</dbReference>
<reference evidence="2" key="2">
    <citation type="submission" date="2013-04" db="UniProtKB">
        <authorList>
            <consortium name="EnsemblPlants"/>
        </authorList>
    </citation>
    <scope>IDENTIFICATION</scope>
</reference>
<sequence>MGPHVKSLERGGAQESVCPRGSDPEGYQASFDWRARAVPDPLNMGAVLTGATCPQHPTIAFMAMGGCLSHPEFRPKPKL</sequence>
<name>J3L4P3_ORYBR</name>